<dbReference type="Gene3D" id="3.30.450.40">
    <property type="match status" value="1"/>
</dbReference>
<dbReference type="SMART" id="SM00267">
    <property type="entry name" value="GGDEF"/>
    <property type="match status" value="1"/>
</dbReference>
<organism evidence="3 4">
    <name type="scientific">Microvirga flocculans</name>
    <dbReference type="NCBI Taxonomy" id="217168"/>
    <lineage>
        <taxon>Bacteria</taxon>
        <taxon>Pseudomonadati</taxon>
        <taxon>Pseudomonadota</taxon>
        <taxon>Alphaproteobacteria</taxon>
        <taxon>Hyphomicrobiales</taxon>
        <taxon>Methylobacteriaceae</taxon>
        <taxon>Microvirga</taxon>
    </lineage>
</organism>
<dbReference type="PROSITE" id="PS50887">
    <property type="entry name" value="GGDEF"/>
    <property type="match status" value="1"/>
</dbReference>
<dbReference type="InterPro" id="IPR050469">
    <property type="entry name" value="Diguanylate_Cyclase"/>
</dbReference>
<evidence type="ECO:0000256" key="1">
    <source>
        <dbReference type="ARBA" id="ARBA00012528"/>
    </source>
</evidence>
<dbReference type="InterPro" id="IPR000160">
    <property type="entry name" value="GGDEF_dom"/>
</dbReference>
<dbReference type="EC" id="2.7.7.65" evidence="1"/>
<name>A0A7W6IE60_9HYPH</name>
<dbReference type="SMART" id="SM00065">
    <property type="entry name" value="GAF"/>
    <property type="match status" value="1"/>
</dbReference>
<reference evidence="3 4" key="1">
    <citation type="submission" date="2020-08" db="EMBL/GenBank/DDBJ databases">
        <title>Genomic Encyclopedia of Type Strains, Phase IV (KMG-IV): sequencing the most valuable type-strain genomes for metagenomic binning, comparative biology and taxonomic classification.</title>
        <authorList>
            <person name="Goeker M."/>
        </authorList>
    </citation>
    <scope>NUCLEOTIDE SEQUENCE [LARGE SCALE GENOMIC DNA]</scope>
    <source>
        <strain evidence="3 4">DSM 15743</strain>
    </source>
</reference>
<sequence>MFVVPPPPVNEAARLEFLFSCGILDTLKDERFDRLTRLAARFYGADVAFLGFVDDRYQWMKSVSADGVGPWIERDKSVCQIVIASGRPLVFGDMQSDPRLQGHPIVPHLPFRFYAGVPLLTEDGAAVASLCVLKREAQDSSAVDLEPLSDLAAIAMDELELFRRNRELARLAETCPLTGLVNRRGFDAALDRAVRRARRTRTPLSLLLLDLDHFKRLNDTLGHQAGDDALRRFGTILGAASRRPDDVAARYGGEEFALILPDTDAAGAVEVAGRVRQALVSAAISHPEGIGGLMTASIGIATAPPAALSDPDTLLSQADAALYRAKHSGRDRYCMSARAS</sequence>
<dbReference type="Pfam" id="PF13185">
    <property type="entry name" value="GAF_2"/>
    <property type="match status" value="1"/>
</dbReference>
<comment type="caution">
    <text evidence="3">The sequence shown here is derived from an EMBL/GenBank/DDBJ whole genome shotgun (WGS) entry which is preliminary data.</text>
</comment>
<dbReference type="GO" id="GO:0043709">
    <property type="term" value="P:cell adhesion involved in single-species biofilm formation"/>
    <property type="evidence" value="ECO:0007669"/>
    <property type="project" value="TreeGrafter"/>
</dbReference>
<evidence type="ECO:0000313" key="3">
    <source>
        <dbReference type="EMBL" id="MBB4039815.1"/>
    </source>
</evidence>
<keyword evidence="4" id="KW-1185">Reference proteome</keyword>
<dbReference type="Gene3D" id="3.30.70.270">
    <property type="match status" value="1"/>
</dbReference>
<dbReference type="SUPFAM" id="SSF55073">
    <property type="entry name" value="Nucleotide cyclase"/>
    <property type="match status" value="1"/>
</dbReference>
<dbReference type="PANTHER" id="PTHR45138">
    <property type="entry name" value="REGULATORY COMPONENTS OF SENSORY TRANSDUCTION SYSTEM"/>
    <property type="match status" value="1"/>
</dbReference>
<gene>
    <name evidence="3" type="ORF">GGR34_001462</name>
</gene>
<dbReference type="InterPro" id="IPR003018">
    <property type="entry name" value="GAF"/>
</dbReference>
<dbReference type="AlphaFoldDB" id="A0A7W6IE60"/>
<dbReference type="FunFam" id="3.30.70.270:FF:000001">
    <property type="entry name" value="Diguanylate cyclase domain protein"/>
    <property type="match status" value="1"/>
</dbReference>
<dbReference type="GO" id="GO:0052621">
    <property type="term" value="F:diguanylate cyclase activity"/>
    <property type="evidence" value="ECO:0007669"/>
    <property type="project" value="UniProtKB-EC"/>
</dbReference>
<evidence type="ECO:0000313" key="4">
    <source>
        <dbReference type="Proteomes" id="UP000519439"/>
    </source>
</evidence>
<dbReference type="InterPro" id="IPR043128">
    <property type="entry name" value="Rev_trsase/Diguanyl_cyclase"/>
</dbReference>
<dbReference type="RefSeq" id="WP_027315585.1">
    <property type="nucleotide sequence ID" value="NZ_JACIDC010000004.1"/>
</dbReference>
<dbReference type="NCBIfam" id="TIGR00254">
    <property type="entry name" value="GGDEF"/>
    <property type="match status" value="1"/>
</dbReference>
<dbReference type="InterPro" id="IPR029787">
    <property type="entry name" value="Nucleotide_cyclase"/>
</dbReference>
<proteinExistence type="predicted"/>
<dbReference type="EMBL" id="JACIDC010000004">
    <property type="protein sequence ID" value="MBB4039815.1"/>
    <property type="molecule type" value="Genomic_DNA"/>
</dbReference>
<dbReference type="Pfam" id="PF00990">
    <property type="entry name" value="GGDEF"/>
    <property type="match status" value="1"/>
</dbReference>
<protein>
    <recommendedName>
        <fullName evidence="1">diguanylate cyclase</fullName>
        <ecNumber evidence="1">2.7.7.65</ecNumber>
    </recommendedName>
</protein>
<feature type="domain" description="GGDEF" evidence="2">
    <location>
        <begin position="202"/>
        <end position="338"/>
    </location>
</feature>
<evidence type="ECO:0000259" key="2">
    <source>
        <dbReference type="PROSITE" id="PS50887"/>
    </source>
</evidence>
<accession>A0A7W6IE60</accession>
<dbReference type="Proteomes" id="UP000519439">
    <property type="component" value="Unassembled WGS sequence"/>
</dbReference>
<dbReference type="InterPro" id="IPR029016">
    <property type="entry name" value="GAF-like_dom_sf"/>
</dbReference>
<dbReference type="CDD" id="cd01949">
    <property type="entry name" value="GGDEF"/>
    <property type="match status" value="1"/>
</dbReference>
<dbReference type="SUPFAM" id="SSF55781">
    <property type="entry name" value="GAF domain-like"/>
    <property type="match status" value="1"/>
</dbReference>
<dbReference type="GO" id="GO:0005886">
    <property type="term" value="C:plasma membrane"/>
    <property type="evidence" value="ECO:0007669"/>
    <property type="project" value="TreeGrafter"/>
</dbReference>
<dbReference type="PANTHER" id="PTHR45138:SF24">
    <property type="entry name" value="DIGUANYLATE CYCLASE DGCC-RELATED"/>
    <property type="match status" value="1"/>
</dbReference>
<dbReference type="GO" id="GO:1902201">
    <property type="term" value="P:negative regulation of bacterial-type flagellum-dependent cell motility"/>
    <property type="evidence" value="ECO:0007669"/>
    <property type="project" value="TreeGrafter"/>
</dbReference>